<feature type="region of interest" description="Disordered" evidence="1">
    <location>
        <begin position="216"/>
        <end position="287"/>
    </location>
</feature>
<evidence type="ECO:0000313" key="4">
    <source>
        <dbReference type="Proteomes" id="UP000708208"/>
    </source>
</evidence>
<name>A0A8J2NJF5_9HEXA</name>
<feature type="domain" description="OTU" evidence="2">
    <location>
        <begin position="35"/>
        <end position="152"/>
    </location>
</feature>
<dbReference type="AlphaFoldDB" id="A0A8J2NJF5"/>
<evidence type="ECO:0000256" key="1">
    <source>
        <dbReference type="SAM" id="MobiDB-lite"/>
    </source>
</evidence>
<dbReference type="PROSITE" id="PS50802">
    <property type="entry name" value="OTU"/>
    <property type="match status" value="1"/>
</dbReference>
<dbReference type="CDD" id="cd22744">
    <property type="entry name" value="OTU"/>
    <property type="match status" value="1"/>
</dbReference>
<evidence type="ECO:0000313" key="3">
    <source>
        <dbReference type="EMBL" id="CAG7703060.1"/>
    </source>
</evidence>
<accession>A0A8J2NJF5</accession>
<evidence type="ECO:0000259" key="2">
    <source>
        <dbReference type="PROSITE" id="PS50802"/>
    </source>
</evidence>
<comment type="caution">
    <text evidence="3">The sequence shown here is derived from an EMBL/GenBank/DDBJ whole genome shotgun (WGS) entry which is preliminary data.</text>
</comment>
<feature type="compositionally biased region" description="Basic and acidic residues" evidence="1">
    <location>
        <begin position="251"/>
        <end position="272"/>
    </location>
</feature>
<sequence>MSRYFQTSNQAPEIKNDSIKIDDDLQLVESKGGKYSVRKVPSDGSCLYGTVVLGLTGNVSDTSLLRLLMIQTILDIKENRTFVRKTLSAPAMMGETHEKSLPSTCTDKEWGREANIYPASHIINRLIHVIAVGDTGWVEMNIKYNANSAFENRKSLQIVFQSLLPHSSTEQLTSINGSYCNNISDDFRIKVTAVGEALLEDVVITGVDSDIVMVDENSQKDPTLQNDEDIDDSGKGNSISKNADDIDTSDGEIHGMRSVSTKDDHVEVKESIDTSESNSSRKTSRWGRYLESKRDDLSNQVNNLIVANQQEIDTRKSKKSNVTSTFQNARNNNDILQTYPSMQTRFDASIGPEDDRFTGLIRNACFDTNKKKVGDFKCRPWNPFYGVRKAASCFP</sequence>
<dbReference type="EMBL" id="CAJVCH010027827">
    <property type="protein sequence ID" value="CAG7703060.1"/>
    <property type="molecule type" value="Genomic_DNA"/>
</dbReference>
<dbReference type="Proteomes" id="UP000708208">
    <property type="component" value="Unassembled WGS sequence"/>
</dbReference>
<dbReference type="InterPro" id="IPR003323">
    <property type="entry name" value="OTU_dom"/>
</dbReference>
<organism evidence="3 4">
    <name type="scientific">Allacma fusca</name>
    <dbReference type="NCBI Taxonomy" id="39272"/>
    <lineage>
        <taxon>Eukaryota</taxon>
        <taxon>Metazoa</taxon>
        <taxon>Ecdysozoa</taxon>
        <taxon>Arthropoda</taxon>
        <taxon>Hexapoda</taxon>
        <taxon>Collembola</taxon>
        <taxon>Symphypleona</taxon>
        <taxon>Sminthuridae</taxon>
        <taxon>Allacma</taxon>
    </lineage>
</organism>
<keyword evidence="4" id="KW-1185">Reference proteome</keyword>
<gene>
    <name evidence="3" type="ORF">AFUS01_LOCUS4461</name>
</gene>
<reference evidence="3" key="1">
    <citation type="submission" date="2021-06" db="EMBL/GenBank/DDBJ databases">
        <authorList>
            <person name="Hodson N. C."/>
            <person name="Mongue J. A."/>
            <person name="Jaron S. K."/>
        </authorList>
    </citation>
    <scope>NUCLEOTIDE SEQUENCE</scope>
</reference>
<protein>
    <recommendedName>
        <fullName evidence="2">OTU domain-containing protein</fullName>
    </recommendedName>
</protein>
<proteinExistence type="predicted"/>